<dbReference type="GO" id="GO:0008171">
    <property type="term" value="F:O-methyltransferase activity"/>
    <property type="evidence" value="ECO:0007669"/>
    <property type="project" value="InterPro"/>
</dbReference>
<dbReference type="Gene3D" id="3.40.50.150">
    <property type="entry name" value="Vaccinia Virus protein VP39"/>
    <property type="match status" value="1"/>
</dbReference>
<keyword evidence="2" id="KW-0808">Transferase</keyword>
<name>A0AAV9JAK1_9PEZI</name>
<dbReference type="Pfam" id="PF00891">
    <property type="entry name" value="Methyltransf_2"/>
    <property type="match status" value="1"/>
</dbReference>
<dbReference type="SUPFAM" id="SSF53335">
    <property type="entry name" value="S-adenosyl-L-methionine-dependent methyltransferases"/>
    <property type="match status" value="1"/>
</dbReference>
<sequence>MSVIDRIDGLRKLAAADADGDASAHHAMLRELRLLQVAVETPIETTSRLNFQILQNICLRVAVEKGFLQSVVAADGKVVLASDLARRTNVDVLLISKAPSSAQKMMVHAYPLPAVRVMRVLISIGVVSEADENTYAANAVTRHQVTSGAIGALKHHFDLDMKMGGDLVAYMRRRPDDTIYQFAGEPEGCQTLFDFSHGHPTIFGLLSSDTDKGREQKQSFDDYMASKRPPASMQQWFDIYPAASRLSNAGPADSETALIVDVGGGPGQELIQLKAKCPELPGRFVLQDLPITLDRIGNLPAGIEKMPYDFFTPQPIKHARVYFMRDIMHNWSDVKCSQILGNIAAAMDKSYSTLLIDQYVLPAVGADLRAAEMDILMWLHTSGLQRTASMWEQLLSGVGLRVVKIWDGQTGMESVIEVEKL</sequence>
<dbReference type="InterPro" id="IPR016461">
    <property type="entry name" value="COMT-like"/>
</dbReference>
<dbReference type="EMBL" id="JAVFHQ010000044">
    <property type="protein sequence ID" value="KAK4542160.1"/>
    <property type="molecule type" value="Genomic_DNA"/>
</dbReference>
<dbReference type="Gene3D" id="1.10.10.10">
    <property type="entry name" value="Winged helix-like DNA-binding domain superfamily/Winged helix DNA-binding domain"/>
    <property type="match status" value="1"/>
</dbReference>
<dbReference type="Proteomes" id="UP001324427">
    <property type="component" value="Unassembled WGS sequence"/>
</dbReference>
<evidence type="ECO:0000313" key="6">
    <source>
        <dbReference type="Proteomes" id="UP001324427"/>
    </source>
</evidence>
<keyword evidence="6" id="KW-1185">Reference proteome</keyword>
<dbReference type="GO" id="GO:0032259">
    <property type="term" value="P:methylation"/>
    <property type="evidence" value="ECO:0007669"/>
    <property type="project" value="UniProtKB-KW"/>
</dbReference>
<proteinExistence type="predicted"/>
<keyword evidence="3" id="KW-0949">S-adenosyl-L-methionine</keyword>
<organism evidence="5 6">
    <name type="scientific">Oleoguttula mirabilis</name>
    <dbReference type="NCBI Taxonomy" id="1507867"/>
    <lineage>
        <taxon>Eukaryota</taxon>
        <taxon>Fungi</taxon>
        <taxon>Dikarya</taxon>
        <taxon>Ascomycota</taxon>
        <taxon>Pezizomycotina</taxon>
        <taxon>Dothideomycetes</taxon>
        <taxon>Dothideomycetidae</taxon>
        <taxon>Mycosphaerellales</taxon>
        <taxon>Teratosphaeriaceae</taxon>
        <taxon>Oleoguttula</taxon>
    </lineage>
</organism>
<evidence type="ECO:0000256" key="3">
    <source>
        <dbReference type="ARBA" id="ARBA00022691"/>
    </source>
</evidence>
<accession>A0AAV9JAK1</accession>
<keyword evidence="1" id="KW-0489">Methyltransferase</keyword>
<dbReference type="InterPro" id="IPR036388">
    <property type="entry name" value="WH-like_DNA-bd_sf"/>
</dbReference>
<dbReference type="InterPro" id="IPR029063">
    <property type="entry name" value="SAM-dependent_MTases_sf"/>
</dbReference>
<dbReference type="PANTHER" id="PTHR43712">
    <property type="entry name" value="PUTATIVE (AFU_ORTHOLOGUE AFUA_4G14580)-RELATED"/>
    <property type="match status" value="1"/>
</dbReference>
<evidence type="ECO:0000256" key="2">
    <source>
        <dbReference type="ARBA" id="ARBA00022679"/>
    </source>
</evidence>
<evidence type="ECO:0000313" key="5">
    <source>
        <dbReference type="EMBL" id="KAK4542160.1"/>
    </source>
</evidence>
<evidence type="ECO:0000259" key="4">
    <source>
        <dbReference type="Pfam" id="PF00891"/>
    </source>
</evidence>
<dbReference type="PROSITE" id="PS51683">
    <property type="entry name" value="SAM_OMT_II"/>
    <property type="match status" value="1"/>
</dbReference>
<evidence type="ECO:0000256" key="1">
    <source>
        <dbReference type="ARBA" id="ARBA00022603"/>
    </source>
</evidence>
<protein>
    <recommendedName>
        <fullName evidence="4">O-methyltransferase C-terminal domain-containing protein</fullName>
    </recommendedName>
</protein>
<comment type="caution">
    <text evidence="5">The sequence shown here is derived from an EMBL/GenBank/DDBJ whole genome shotgun (WGS) entry which is preliminary data.</text>
</comment>
<dbReference type="InterPro" id="IPR001077">
    <property type="entry name" value="COMT_C"/>
</dbReference>
<dbReference type="PANTHER" id="PTHR43712:SF11">
    <property type="entry name" value="O-METHYLTRANSFERASE (AFU_ORTHOLOGUE AFUA_2G17820)-RELATED"/>
    <property type="match status" value="1"/>
</dbReference>
<reference evidence="5 6" key="1">
    <citation type="submission" date="2021-11" db="EMBL/GenBank/DDBJ databases">
        <title>Black yeast isolated from Biological Soil Crust.</title>
        <authorList>
            <person name="Kurbessoian T."/>
        </authorList>
    </citation>
    <scope>NUCLEOTIDE SEQUENCE [LARGE SCALE GENOMIC DNA]</scope>
    <source>
        <strain evidence="5 6">CCFEE 5522</strain>
    </source>
</reference>
<gene>
    <name evidence="5" type="ORF">LTR36_007007</name>
</gene>
<feature type="domain" description="O-methyltransferase C-terminal" evidence="4">
    <location>
        <begin position="257"/>
        <end position="400"/>
    </location>
</feature>
<dbReference type="AlphaFoldDB" id="A0AAV9JAK1"/>